<feature type="region of interest" description="Disordered" evidence="1">
    <location>
        <begin position="61"/>
        <end position="86"/>
    </location>
</feature>
<sequence>MQLLARIEEESQDTTGGVSPVTSRKADILAVDLGPGGKWIVNILYVCPQRILLFFLKSRRTKKAPDRREDETTDEGTSRTDDKDIV</sequence>
<feature type="region of interest" description="Disordered" evidence="1">
    <location>
        <begin position="1"/>
        <end position="21"/>
    </location>
</feature>
<keyword evidence="3" id="KW-1185">Reference proteome</keyword>
<evidence type="ECO:0000313" key="2">
    <source>
        <dbReference type="EMBL" id="VDN19792.1"/>
    </source>
</evidence>
<gene>
    <name evidence="2" type="ORF">DILT_LOCUS13490</name>
</gene>
<reference evidence="2 3" key="1">
    <citation type="submission" date="2018-11" db="EMBL/GenBank/DDBJ databases">
        <authorList>
            <consortium name="Pathogen Informatics"/>
        </authorList>
    </citation>
    <scope>NUCLEOTIDE SEQUENCE [LARGE SCALE GENOMIC DNA]</scope>
</reference>
<dbReference type="AlphaFoldDB" id="A0A3P7PIE7"/>
<proteinExistence type="predicted"/>
<evidence type="ECO:0000313" key="3">
    <source>
        <dbReference type="Proteomes" id="UP000281553"/>
    </source>
</evidence>
<accession>A0A3P7PIE7</accession>
<dbReference type="Proteomes" id="UP000281553">
    <property type="component" value="Unassembled WGS sequence"/>
</dbReference>
<dbReference type="EMBL" id="UYRU01070459">
    <property type="protein sequence ID" value="VDN19792.1"/>
    <property type="molecule type" value="Genomic_DNA"/>
</dbReference>
<feature type="compositionally biased region" description="Basic and acidic residues" evidence="1">
    <location>
        <begin position="63"/>
        <end position="86"/>
    </location>
</feature>
<organism evidence="2 3">
    <name type="scientific">Dibothriocephalus latus</name>
    <name type="common">Fish tapeworm</name>
    <name type="synonym">Diphyllobothrium latum</name>
    <dbReference type="NCBI Taxonomy" id="60516"/>
    <lineage>
        <taxon>Eukaryota</taxon>
        <taxon>Metazoa</taxon>
        <taxon>Spiralia</taxon>
        <taxon>Lophotrochozoa</taxon>
        <taxon>Platyhelminthes</taxon>
        <taxon>Cestoda</taxon>
        <taxon>Eucestoda</taxon>
        <taxon>Diphyllobothriidea</taxon>
        <taxon>Diphyllobothriidae</taxon>
        <taxon>Dibothriocephalus</taxon>
    </lineage>
</organism>
<protein>
    <submittedName>
        <fullName evidence="2">Uncharacterized protein</fullName>
    </submittedName>
</protein>
<name>A0A3P7PIE7_DIBLA</name>
<evidence type="ECO:0000256" key="1">
    <source>
        <dbReference type="SAM" id="MobiDB-lite"/>
    </source>
</evidence>